<sequence length="1695" mass="194309">LLKRAANKQKHSDTGTSATDSFSPIYLIFGNCSNNSTTFSHRILKAMQKGRDGKSTDLLEQFTPLDEADLAIHAKKIEEVKTWLVAAQRLDPAYQILLITGPSGSGKRICVHTIARQLKYDVIEWSTPVDVDLFFDDNYDFDNREEKQTRRPQKALFDNFLYKSSRYCSLFSATPENGRLLVVNDFPNSMLRKPEEFHDSLERFRESSTSPIVFIASDASSKALDIAFNLFPPAIMETFQIHTIKFNSVSVTLLKKAIKRITSIIRNDKDLSKIYQAAPSKPVEENIIASAQGDLRNCCLNFLFASMKGVSSPQTGTKNRSLFLSDSKKNSNNLDAGEGGSGLGLSENLSTMHGLGRIFHPKFVKGSGDAKFLHTPETIADCFVSQPTGMLSLLHSNYVNRCSNVQNLAAASENLTLVDVITNEYRSDQLPLLGLNIAIRGIMVNNEHTAHGWQQIKKKISVQFRPSTKAYCEDLQQRGVITRPIPSKMFATEYKGYITIAGFKSYRQKTIIEQLDKRHNIVVGRNGSGKSNFFSAIEFVLSNEYNNLRLEQRKGLISQIKGSIEVASAFVEIVFDNGDSQIPIEGKEFRIRRTITQSKDQYTIDGKNATRKEVVQFLEMAGLSNSNPYYIVKQGKINELATARPAQLLQVLFEVSGIRIYNEQRESILNKLKQTEVELKPVLESRDILEKEVETLQQEVGELQRYEQLDKKRRVLEFVILDKDKTNISNELETLGQARDNLKEKHRMLAKQKAETQHHVASVRKELKQVQVMLVKAIEQKSTLPKQHHRLVKIKTGLELKVEDLEKELISESQRLTQLESQLDKMNKKIEEEEAKLQDCRKRCVELHQQEDNVTGELRKKDQQRSEYLDKQRRGMQFATRVERDRWLNEELAALKTQIQESASNMVQLEHQIQKGKERTVVQQDYIAEHSKLCQKMSEKTENYKLRLGELKTNRDDYLLHQRNSWEKESRLQQQLTKERDDLLKLEQTLKKRTSVSQFVGCESVRKVIAAFRSLGPNKRYIVDGYYGQVIENFQCDENIYQAVATVAGNKLFYHVVESDAVAKEIVNAFNKQRLPGTFEFMPLNRLQKRTYKYPTENHAIPLISLLKYDKKQELAIQSVFGRTLLCSDLDAMPKSALQSGLLCVTHDGDQILHGVLKGGYHAPKTPILELHRHINCARESGTSLEEELQNIHADLQQTESNIDRCEAAISQVEGKLQRLLPTFEKERNKLRLLPELMRQNSEVCETLERKLRMYKNDHEIMKCREIALLAEMDLELTDKLTVEDQRAIELLDGEIRQLRQQQQQIFNSALEADQVKAKLENMLNSNLLPKRDELYRSIEASNREVRSNEMEGYRKQIDDIVAKIAVLLEETNKLEQNIATITQQKETIDKALKTWLQKLQKIEEEIAVISPDLPSHDTLRKTLEKRKEDVLSKINDLGALPAVDPVYFSMPPHKLMGLLEQSKKQLKRVSNCNQKAQDEYTRQLKKLSETDKHIQELRTVKETVYSSLQTLDIRREQGIEDTFRNVNQNFQDIFRRFVPSGKAHLILHTKNIHINTNDCVITGDDTNNRYLGLGMEVSFVGDAAIMSEINQLSGGQKTLVAIALILAIQQYKPASFYLFDEIDQALDNNYRERLADLIHELSNSSQFITTTFRRELLKHANKCYGVRCRNKISHIDEVTKKQAYDFVIDDNVNN</sequence>
<dbReference type="VEuPathDB" id="VectorBase:AATE008954"/>
<dbReference type="GO" id="GO:0051301">
    <property type="term" value="P:cell division"/>
    <property type="evidence" value="ECO:0007669"/>
    <property type="project" value="UniProtKB-KW"/>
</dbReference>
<dbReference type="Gene3D" id="1.20.1060.20">
    <property type="match status" value="1"/>
</dbReference>
<dbReference type="InterPro" id="IPR027417">
    <property type="entry name" value="P-loop_NTPase"/>
</dbReference>
<organism evidence="8">
    <name type="scientific">Anopheles atroparvus</name>
    <name type="common">European mosquito</name>
    <dbReference type="NCBI Taxonomy" id="41427"/>
    <lineage>
        <taxon>Eukaryota</taxon>
        <taxon>Metazoa</taxon>
        <taxon>Ecdysozoa</taxon>
        <taxon>Arthropoda</taxon>
        <taxon>Hexapoda</taxon>
        <taxon>Insecta</taxon>
        <taxon>Pterygota</taxon>
        <taxon>Neoptera</taxon>
        <taxon>Endopterygota</taxon>
        <taxon>Diptera</taxon>
        <taxon>Nematocera</taxon>
        <taxon>Culicoidea</taxon>
        <taxon>Culicidae</taxon>
        <taxon>Anophelinae</taxon>
        <taxon>Anopheles</taxon>
    </lineage>
</organism>
<comment type="similarity">
    <text evidence="1">Belongs to the SMC family. SMC3 subfamily.</text>
</comment>
<dbReference type="InterPro" id="IPR036277">
    <property type="entry name" value="SMC_hinge_sf"/>
</dbReference>
<evidence type="ECO:0000256" key="5">
    <source>
        <dbReference type="ARBA" id="ARBA00023054"/>
    </source>
</evidence>
<dbReference type="Gene3D" id="3.30.70.1620">
    <property type="match status" value="1"/>
</dbReference>
<keyword evidence="3" id="KW-0132">Cell division</keyword>
<dbReference type="GO" id="GO:0016887">
    <property type="term" value="F:ATP hydrolysis activity"/>
    <property type="evidence" value="ECO:0007669"/>
    <property type="project" value="InterPro"/>
</dbReference>
<evidence type="ECO:0000256" key="3">
    <source>
        <dbReference type="ARBA" id="ARBA00022618"/>
    </source>
</evidence>
<dbReference type="InterPro" id="IPR041741">
    <property type="entry name" value="SMC3_ABC_euk"/>
</dbReference>
<name>A0A182J0E3_ANOAO</name>
<evidence type="ECO:0000256" key="4">
    <source>
        <dbReference type="ARBA" id="ARBA00022776"/>
    </source>
</evidence>
<keyword evidence="7" id="KW-0131">Cell cycle</keyword>
<keyword evidence="6" id="KW-0539">Nucleus</keyword>
<dbReference type="Pfam" id="PF02463">
    <property type="entry name" value="SMC_N"/>
    <property type="match status" value="1"/>
</dbReference>
<accession>A0A182J0E3</accession>
<keyword evidence="5" id="KW-0175">Coiled coil</keyword>
<dbReference type="GO" id="GO:0051276">
    <property type="term" value="P:chromosome organization"/>
    <property type="evidence" value="ECO:0007669"/>
    <property type="project" value="InterPro"/>
</dbReference>
<proteinExistence type="inferred from homology"/>
<dbReference type="Gene3D" id="3.40.50.300">
    <property type="entry name" value="P-loop containing nucleotide triphosphate hydrolases"/>
    <property type="match status" value="3"/>
</dbReference>
<protein>
    <recommendedName>
        <fullName evidence="2">Structural maintenance of chromosomes protein 3</fullName>
    </recommendedName>
</protein>
<keyword evidence="4" id="KW-0498">Mitosis</keyword>
<dbReference type="GO" id="GO:0005524">
    <property type="term" value="F:ATP binding"/>
    <property type="evidence" value="ECO:0007669"/>
    <property type="project" value="InterPro"/>
</dbReference>
<dbReference type="CDD" id="cd03272">
    <property type="entry name" value="ABC_SMC3_euk"/>
    <property type="match status" value="1"/>
</dbReference>
<dbReference type="GO" id="GO:0005694">
    <property type="term" value="C:chromosome"/>
    <property type="evidence" value="ECO:0007669"/>
    <property type="project" value="InterPro"/>
</dbReference>
<evidence type="ECO:0000256" key="2">
    <source>
        <dbReference type="ARBA" id="ARBA00018690"/>
    </source>
</evidence>
<dbReference type="SUPFAM" id="SSF75553">
    <property type="entry name" value="Smc hinge domain"/>
    <property type="match status" value="1"/>
</dbReference>
<dbReference type="InterPro" id="IPR010935">
    <property type="entry name" value="SMC_hinge"/>
</dbReference>
<dbReference type="Pfam" id="PF03215">
    <property type="entry name" value="Rad17"/>
    <property type="match status" value="1"/>
</dbReference>
<dbReference type="PANTHER" id="PTHR43977">
    <property type="entry name" value="STRUCTURAL MAINTENANCE OF CHROMOSOMES PROTEIN 3"/>
    <property type="match status" value="1"/>
</dbReference>
<evidence type="ECO:0000313" key="8">
    <source>
        <dbReference type="EnsemblMetazoa" id="AATE008954-PA.1"/>
    </source>
</evidence>
<dbReference type="SMART" id="SM00968">
    <property type="entry name" value="SMC_hinge"/>
    <property type="match status" value="1"/>
</dbReference>
<dbReference type="Pfam" id="PF06470">
    <property type="entry name" value="SMC_hinge"/>
    <property type="match status" value="1"/>
</dbReference>
<dbReference type="STRING" id="41427.A0A182J0E3"/>
<reference evidence="8" key="1">
    <citation type="submission" date="2022-08" db="UniProtKB">
        <authorList>
            <consortium name="EnsemblMetazoa"/>
        </authorList>
    </citation>
    <scope>IDENTIFICATION</scope>
    <source>
        <strain evidence="8">EBRO</strain>
    </source>
</reference>
<dbReference type="InterPro" id="IPR003395">
    <property type="entry name" value="RecF/RecN/SMC_N"/>
</dbReference>
<evidence type="ECO:0000256" key="7">
    <source>
        <dbReference type="ARBA" id="ARBA00023306"/>
    </source>
</evidence>
<dbReference type="SUPFAM" id="SSF52540">
    <property type="entry name" value="P-loop containing nucleoside triphosphate hydrolases"/>
    <property type="match status" value="2"/>
</dbReference>
<evidence type="ECO:0000256" key="1">
    <source>
        <dbReference type="ARBA" id="ARBA00005917"/>
    </source>
</evidence>
<evidence type="ECO:0000256" key="6">
    <source>
        <dbReference type="ARBA" id="ARBA00023242"/>
    </source>
</evidence>
<dbReference type="EnsemblMetazoa" id="AATE008954-RA">
    <property type="protein sequence ID" value="AATE008954-PA.1"/>
    <property type="gene ID" value="AATE008954"/>
</dbReference>